<comment type="caution">
    <text evidence="1">The sequence shown here is derived from an EMBL/GenBank/DDBJ whole genome shotgun (WGS) entry which is preliminary data.</text>
</comment>
<dbReference type="AlphaFoldDB" id="A0A1Q6FBK2"/>
<name>A0A1Q6FBK2_9BACT</name>
<evidence type="ECO:0000313" key="1">
    <source>
        <dbReference type="EMBL" id="OKY96223.1"/>
    </source>
</evidence>
<accession>A0A1Q6FBK2</accession>
<protein>
    <submittedName>
        <fullName evidence="1">Uncharacterized protein</fullName>
    </submittedName>
</protein>
<dbReference type="Proteomes" id="UP000187417">
    <property type="component" value="Unassembled WGS sequence"/>
</dbReference>
<organism evidence="1 2">
    <name type="scientific">Alistipes putredinis</name>
    <dbReference type="NCBI Taxonomy" id="28117"/>
    <lineage>
        <taxon>Bacteria</taxon>
        <taxon>Pseudomonadati</taxon>
        <taxon>Bacteroidota</taxon>
        <taxon>Bacteroidia</taxon>
        <taxon>Bacteroidales</taxon>
        <taxon>Rikenellaceae</taxon>
        <taxon>Alistipes</taxon>
    </lineage>
</organism>
<gene>
    <name evidence="1" type="ORF">BHV66_02560</name>
</gene>
<sequence>MCIVYYCGCELLRSVVQTDFCFPFRRIQGGDGLSLQMVVKSGCSHRCIGGVRRIIFKLNIEIGSCGMEDACGKVKTKPPGKAA</sequence>
<dbReference type="EMBL" id="MNQH01000002">
    <property type="protein sequence ID" value="OKY96223.1"/>
    <property type="molecule type" value="Genomic_DNA"/>
</dbReference>
<proteinExistence type="predicted"/>
<evidence type="ECO:0000313" key="2">
    <source>
        <dbReference type="Proteomes" id="UP000187417"/>
    </source>
</evidence>
<reference evidence="1 2" key="1">
    <citation type="journal article" date="2016" name="Nat. Biotechnol.">
        <title>Measurement of bacterial replication rates in microbial communities.</title>
        <authorList>
            <person name="Brown C.T."/>
            <person name="Olm M.R."/>
            <person name="Thomas B.C."/>
            <person name="Banfield J.F."/>
        </authorList>
    </citation>
    <scope>NUCLEOTIDE SEQUENCE [LARGE SCALE GENOMIC DNA]</scope>
    <source>
        <strain evidence="1">CAG:67_53_122</strain>
    </source>
</reference>